<dbReference type="OrthoDB" id="9801741at2"/>
<gene>
    <name evidence="1" type="ORF">SAMN05444272_0540</name>
</gene>
<proteinExistence type="predicted"/>
<evidence type="ECO:0000313" key="1">
    <source>
        <dbReference type="EMBL" id="SHL41902.1"/>
    </source>
</evidence>
<reference evidence="1 2" key="1">
    <citation type="submission" date="2016-11" db="EMBL/GenBank/DDBJ databases">
        <authorList>
            <person name="Jaros S."/>
            <person name="Januszkiewicz K."/>
            <person name="Wedrychowicz H."/>
        </authorList>
    </citation>
    <scope>NUCLEOTIDE SEQUENCE [LARGE SCALE GENOMIC DNA]</scope>
    <source>
        <strain evidence="1 2">DSM 22153</strain>
    </source>
</reference>
<accession>A0A1M7AGL7</accession>
<sequence>MSDHSALKKIRLNLARTKEFPNGSAQHGYEFTAPLDGSGHIDPVAWKKDRDHCRVRRFWAGEEEDIGHLVHRPGGSWAFRYDIDGDEDDEAGYRFGAHPFEPGEYVSIKDEDGDMHTFQVVTVLPV</sequence>
<dbReference type="AlphaFoldDB" id="A0A1M7AGL7"/>
<dbReference type="RefSeq" id="WP_073008465.1">
    <property type="nucleotide sequence ID" value="NZ_FRBW01000001.1"/>
</dbReference>
<evidence type="ECO:0000313" key="2">
    <source>
        <dbReference type="Proteomes" id="UP000186002"/>
    </source>
</evidence>
<dbReference type="EMBL" id="FRBW01000001">
    <property type="protein sequence ID" value="SHL41902.1"/>
    <property type="molecule type" value="Genomic_DNA"/>
</dbReference>
<organism evidence="1 2">
    <name type="scientific">Roseibium suaedae</name>
    <dbReference type="NCBI Taxonomy" id="735517"/>
    <lineage>
        <taxon>Bacteria</taxon>
        <taxon>Pseudomonadati</taxon>
        <taxon>Pseudomonadota</taxon>
        <taxon>Alphaproteobacteria</taxon>
        <taxon>Hyphomicrobiales</taxon>
        <taxon>Stappiaceae</taxon>
        <taxon>Roseibium</taxon>
    </lineage>
</organism>
<protein>
    <submittedName>
        <fullName evidence="1">Uncharacterized protein</fullName>
    </submittedName>
</protein>
<keyword evidence="2" id="KW-1185">Reference proteome</keyword>
<dbReference type="STRING" id="735517.SAMN05444272_0540"/>
<dbReference type="Proteomes" id="UP000186002">
    <property type="component" value="Unassembled WGS sequence"/>
</dbReference>
<name>A0A1M7AGL7_9HYPH</name>